<keyword evidence="2" id="KW-0489">Methyltransferase</keyword>
<dbReference type="GO" id="GO:0032259">
    <property type="term" value="P:methylation"/>
    <property type="evidence" value="ECO:0007669"/>
    <property type="project" value="UniProtKB-KW"/>
</dbReference>
<evidence type="ECO:0000259" key="1">
    <source>
        <dbReference type="Pfam" id="PF13649"/>
    </source>
</evidence>
<gene>
    <name evidence="2" type="ORF">Ga0123462_2229</name>
</gene>
<dbReference type="Gene3D" id="3.40.50.150">
    <property type="entry name" value="Vaccinia Virus protein VP39"/>
    <property type="match status" value="1"/>
</dbReference>
<dbReference type="KEGG" id="mfn:Ga0123462_2229"/>
<dbReference type="SUPFAM" id="SSF53335">
    <property type="entry name" value="S-adenosyl-L-methionine-dependent methyltransferases"/>
    <property type="match status" value="1"/>
</dbReference>
<dbReference type="InterPro" id="IPR029063">
    <property type="entry name" value="SAM-dependent_MTases_sf"/>
</dbReference>
<proteinExistence type="predicted"/>
<organism evidence="2 3">
    <name type="scientific">Mariprofundus ferrinatatus</name>
    <dbReference type="NCBI Taxonomy" id="1921087"/>
    <lineage>
        <taxon>Bacteria</taxon>
        <taxon>Pseudomonadati</taxon>
        <taxon>Pseudomonadota</taxon>
        <taxon>Candidatius Mariprofundia</taxon>
        <taxon>Mariprofundales</taxon>
        <taxon>Mariprofundaceae</taxon>
        <taxon>Mariprofundus</taxon>
    </lineage>
</organism>
<name>A0A2K8L735_9PROT</name>
<dbReference type="NCBIfam" id="NF038261">
    <property type="entry name" value="rhodoquin_RquA"/>
    <property type="match status" value="1"/>
</dbReference>
<reference evidence="2 3" key="1">
    <citation type="submission" date="2016-12" db="EMBL/GenBank/DDBJ databases">
        <title>Isolation and genomic insights into novel planktonic Zetaproteobacteria from stratified waters of the Chesapeake Bay.</title>
        <authorList>
            <person name="McAllister S.M."/>
            <person name="Kato S."/>
            <person name="Chan C.S."/>
            <person name="Chiu B.K."/>
            <person name="Field E.K."/>
        </authorList>
    </citation>
    <scope>NUCLEOTIDE SEQUENCE [LARGE SCALE GENOMIC DNA]</scope>
    <source>
        <strain evidence="2 3">CP-8</strain>
    </source>
</reference>
<keyword evidence="2" id="KW-0808">Transferase</keyword>
<evidence type="ECO:0000313" key="3">
    <source>
        <dbReference type="Proteomes" id="UP000231637"/>
    </source>
</evidence>
<dbReference type="OrthoDB" id="529208at2"/>
<accession>A0A2K8L735</accession>
<dbReference type="RefSeq" id="WP_100266340.1">
    <property type="nucleotide sequence ID" value="NZ_CP018800.1"/>
</dbReference>
<sequence length="242" mass="28488">MFRFYRHFLDGMPIYLVRHYWWAYLWPKSVWFFDHQPIINAILFGQYRGLMHATLERLKQAPLERVLQLTCVYGSLTPNLICQVHPSPLHIIDVADVQLDLARSKVEAGQKLCGARMNAESLGYKANSFSTVILFFLLHEMPAEARRNTLAECMRVIRDGGVLLVTEYGRLPKQHWLYRFYPIRWITTRLEPFLESFWHDDVEALLNELGEAYEKEVRVTSHRDIFSAFYRVTEFTVTKRGG</sequence>
<keyword evidence="3" id="KW-1185">Reference proteome</keyword>
<dbReference type="EMBL" id="CP018800">
    <property type="protein sequence ID" value="ATX83063.1"/>
    <property type="molecule type" value="Genomic_DNA"/>
</dbReference>
<dbReference type="Pfam" id="PF13649">
    <property type="entry name" value="Methyltransf_25"/>
    <property type="match status" value="1"/>
</dbReference>
<dbReference type="InterPro" id="IPR041698">
    <property type="entry name" value="Methyltransf_25"/>
</dbReference>
<dbReference type="AlphaFoldDB" id="A0A2K8L735"/>
<protein>
    <submittedName>
        <fullName evidence="2">Methyltransferase domain-containing protein</fullName>
    </submittedName>
</protein>
<dbReference type="Proteomes" id="UP000231637">
    <property type="component" value="Chromosome"/>
</dbReference>
<feature type="domain" description="Methyltransferase" evidence="1">
    <location>
        <begin position="66"/>
        <end position="161"/>
    </location>
</feature>
<dbReference type="GO" id="GO:0008168">
    <property type="term" value="F:methyltransferase activity"/>
    <property type="evidence" value="ECO:0007669"/>
    <property type="project" value="UniProtKB-KW"/>
</dbReference>
<evidence type="ECO:0000313" key="2">
    <source>
        <dbReference type="EMBL" id="ATX83063.1"/>
    </source>
</evidence>